<reference evidence="2" key="1">
    <citation type="submission" date="2019-02" db="EMBL/GenBank/DDBJ databases">
        <authorList>
            <person name="Gruber-Vodicka R. H."/>
            <person name="Seah K. B. B."/>
        </authorList>
    </citation>
    <scope>NUCLEOTIDE SEQUENCE</scope>
    <source>
        <strain evidence="4">BECK_S127</strain>
        <strain evidence="3">BECK_S1320</strain>
        <strain evidence="2">BECK_S1321</strain>
    </source>
</reference>
<dbReference type="InterPro" id="IPR029033">
    <property type="entry name" value="His_PPase_superfam"/>
</dbReference>
<dbReference type="CDD" id="cd07067">
    <property type="entry name" value="HP_PGM_like"/>
    <property type="match status" value="1"/>
</dbReference>
<evidence type="ECO:0000313" key="2">
    <source>
        <dbReference type="EMBL" id="VFK42235.1"/>
    </source>
</evidence>
<evidence type="ECO:0000256" key="1">
    <source>
        <dbReference type="PIRSR" id="PIRSR613078-2"/>
    </source>
</evidence>
<dbReference type="SMART" id="SM00855">
    <property type="entry name" value="PGAM"/>
    <property type="match status" value="1"/>
</dbReference>
<protein>
    <submittedName>
        <fullName evidence="2">Phosphohistidine phosphatase</fullName>
    </submittedName>
</protein>
<evidence type="ECO:0000313" key="3">
    <source>
        <dbReference type="EMBL" id="VFK48311.1"/>
    </source>
</evidence>
<dbReference type="EMBL" id="CAADHB010000062">
    <property type="protein sequence ID" value="VFK79728.1"/>
    <property type="molecule type" value="Genomic_DNA"/>
</dbReference>
<accession>A0A450YL31</accession>
<evidence type="ECO:0000313" key="4">
    <source>
        <dbReference type="EMBL" id="VFK79728.1"/>
    </source>
</evidence>
<dbReference type="InterPro" id="IPR013078">
    <property type="entry name" value="His_Pase_superF_clade-1"/>
</dbReference>
<dbReference type="EMBL" id="CAADFU010000120">
    <property type="protein sequence ID" value="VFK48311.1"/>
    <property type="molecule type" value="Genomic_DNA"/>
</dbReference>
<dbReference type="AlphaFoldDB" id="A0A450YL31"/>
<proteinExistence type="predicted"/>
<dbReference type="Gene3D" id="3.40.50.1240">
    <property type="entry name" value="Phosphoglycerate mutase-like"/>
    <property type="match status" value="1"/>
</dbReference>
<dbReference type="PANTHER" id="PTHR47623:SF1">
    <property type="entry name" value="OS09G0287300 PROTEIN"/>
    <property type="match status" value="1"/>
</dbReference>
<gene>
    <name evidence="4" type="ORF">BECKSD772D_GA0070982_10629</name>
    <name evidence="3" type="ORF">BECKSD772E_GA0070983_11206</name>
    <name evidence="2" type="ORF">BECKSD772F_GA0070984_11176</name>
</gene>
<sequence length="177" mass="19760">MYNAPELLLLRHAKSDWHGEAKSDFERPLSKRGERDAPRVGRWLHRQGLRPDFVISSPATRARQTAREVCKALGIEEKHIHWEARIYDSDTGTLLDILTEYGQPTEGQRILLVGHNPELSLLLAYLSGSTLGPAPDGKVLPTATLARIRMPPDWRALQPGSATLLALVRPTAMDLDE</sequence>
<dbReference type="EMBL" id="CAADFR010000117">
    <property type="protein sequence ID" value="VFK42235.1"/>
    <property type="molecule type" value="Genomic_DNA"/>
</dbReference>
<dbReference type="Pfam" id="PF00300">
    <property type="entry name" value="His_Phos_1"/>
    <property type="match status" value="1"/>
</dbReference>
<name>A0A450YL31_9GAMM</name>
<feature type="binding site" evidence="1">
    <location>
        <position position="61"/>
    </location>
    <ligand>
        <name>substrate</name>
    </ligand>
</feature>
<dbReference type="SUPFAM" id="SSF53254">
    <property type="entry name" value="Phosphoglycerate mutase-like"/>
    <property type="match status" value="1"/>
</dbReference>
<dbReference type="PANTHER" id="PTHR47623">
    <property type="entry name" value="OS09G0287300 PROTEIN"/>
    <property type="match status" value="1"/>
</dbReference>
<organism evidence="2">
    <name type="scientific">Candidatus Kentrum sp. SD</name>
    <dbReference type="NCBI Taxonomy" id="2126332"/>
    <lineage>
        <taxon>Bacteria</taxon>
        <taxon>Pseudomonadati</taxon>
        <taxon>Pseudomonadota</taxon>
        <taxon>Gammaproteobacteria</taxon>
        <taxon>Candidatus Kentrum</taxon>
    </lineage>
</organism>